<reference evidence="1" key="1">
    <citation type="journal article" date="2020" name="Cell">
        <title>Large-Scale Comparative Analyses of Tick Genomes Elucidate Their Genetic Diversity and Vector Capacities.</title>
        <authorList>
            <consortium name="Tick Genome and Microbiome Consortium (TIGMIC)"/>
            <person name="Jia N."/>
            <person name="Wang J."/>
            <person name="Shi W."/>
            <person name="Du L."/>
            <person name="Sun Y."/>
            <person name="Zhan W."/>
            <person name="Jiang J.F."/>
            <person name="Wang Q."/>
            <person name="Zhang B."/>
            <person name="Ji P."/>
            <person name="Bell-Sakyi L."/>
            <person name="Cui X.M."/>
            <person name="Yuan T.T."/>
            <person name="Jiang B.G."/>
            <person name="Yang W.F."/>
            <person name="Lam T.T."/>
            <person name="Chang Q.C."/>
            <person name="Ding S.J."/>
            <person name="Wang X.J."/>
            <person name="Zhu J.G."/>
            <person name="Ruan X.D."/>
            <person name="Zhao L."/>
            <person name="Wei J.T."/>
            <person name="Ye R.Z."/>
            <person name="Que T.C."/>
            <person name="Du C.H."/>
            <person name="Zhou Y.H."/>
            <person name="Cheng J.X."/>
            <person name="Dai P.F."/>
            <person name="Guo W.B."/>
            <person name="Han X.H."/>
            <person name="Huang E.J."/>
            <person name="Li L.F."/>
            <person name="Wei W."/>
            <person name="Gao Y.C."/>
            <person name="Liu J.Z."/>
            <person name="Shao H.Z."/>
            <person name="Wang X."/>
            <person name="Wang C.C."/>
            <person name="Yang T.C."/>
            <person name="Huo Q.B."/>
            <person name="Li W."/>
            <person name="Chen H.Y."/>
            <person name="Chen S.E."/>
            <person name="Zhou L.G."/>
            <person name="Ni X.B."/>
            <person name="Tian J.H."/>
            <person name="Sheng Y."/>
            <person name="Liu T."/>
            <person name="Pan Y.S."/>
            <person name="Xia L.Y."/>
            <person name="Li J."/>
            <person name="Zhao F."/>
            <person name="Cao W.C."/>
        </authorList>
    </citation>
    <scope>NUCLEOTIDE SEQUENCE</scope>
    <source>
        <strain evidence="1">Rmic-2018</strain>
    </source>
</reference>
<dbReference type="EMBL" id="JABSTU010000007">
    <property type="protein sequence ID" value="KAH8026590.1"/>
    <property type="molecule type" value="Genomic_DNA"/>
</dbReference>
<keyword evidence="2" id="KW-1185">Reference proteome</keyword>
<name>A0A9J6DX23_RHIMP</name>
<protein>
    <submittedName>
        <fullName evidence="1">Uncharacterized protein</fullName>
    </submittedName>
</protein>
<dbReference type="Proteomes" id="UP000821866">
    <property type="component" value="Unassembled WGS sequence"/>
</dbReference>
<evidence type="ECO:0000313" key="2">
    <source>
        <dbReference type="Proteomes" id="UP000821866"/>
    </source>
</evidence>
<accession>A0A9J6DX23</accession>
<gene>
    <name evidence="1" type="ORF">HPB51_022051</name>
</gene>
<proteinExistence type="predicted"/>
<evidence type="ECO:0000313" key="1">
    <source>
        <dbReference type="EMBL" id="KAH8026590.1"/>
    </source>
</evidence>
<comment type="caution">
    <text evidence="1">The sequence shown here is derived from an EMBL/GenBank/DDBJ whole genome shotgun (WGS) entry which is preliminary data.</text>
</comment>
<organism evidence="1 2">
    <name type="scientific">Rhipicephalus microplus</name>
    <name type="common">Cattle tick</name>
    <name type="synonym">Boophilus microplus</name>
    <dbReference type="NCBI Taxonomy" id="6941"/>
    <lineage>
        <taxon>Eukaryota</taxon>
        <taxon>Metazoa</taxon>
        <taxon>Ecdysozoa</taxon>
        <taxon>Arthropoda</taxon>
        <taxon>Chelicerata</taxon>
        <taxon>Arachnida</taxon>
        <taxon>Acari</taxon>
        <taxon>Parasitiformes</taxon>
        <taxon>Ixodida</taxon>
        <taxon>Ixodoidea</taxon>
        <taxon>Ixodidae</taxon>
        <taxon>Rhipicephalinae</taxon>
        <taxon>Rhipicephalus</taxon>
        <taxon>Boophilus</taxon>
    </lineage>
</organism>
<reference evidence="1" key="2">
    <citation type="submission" date="2021-09" db="EMBL/GenBank/DDBJ databases">
        <authorList>
            <person name="Jia N."/>
            <person name="Wang J."/>
            <person name="Shi W."/>
            <person name="Du L."/>
            <person name="Sun Y."/>
            <person name="Zhan W."/>
            <person name="Jiang J."/>
            <person name="Wang Q."/>
            <person name="Zhang B."/>
            <person name="Ji P."/>
            <person name="Sakyi L.B."/>
            <person name="Cui X."/>
            <person name="Yuan T."/>
            <person name="Jiang B."/>
            <person name="Yang W."/>
            <person name="Lam T.T.-Y."/>
            <person name="Chang Q."/>
            <person name="Ding S."/>
            <person name="Wang X."/>
            <person name="Zhu J."/>
            <person name="Ruan X."/>
            <person name="Zhao L."/>
            <person name="Wei J."/>
            <person name="Que T."/>
            <person name="Du C."/>
            <person name="Cheng J."/>
            <person name="Dai P."/>
            <person name="Han X."/>
            <person name="Huang E."/>
            <person name="Gao Y."/>
            <person name="Liu J."/>
            <person name="Shao H."/>
            <person name="Ye R."/>
            <person name="Li L."/>
            <person name="Wei W."/>
            <person name="Wang X."/>
            <person name="Wang C."/>
            <person name="Huo Q."/>
            <person name="Li W."/>
            <person name="Guo W."/>
            <person name="Chen H."/>
            <person name="Chen S."/>
            <person name="Zhou L."/>
            <person name="Zhou L."/>
            <person name="Ni X."/>
            <person name="Tian J."/>
            <person name="Zhou Y."/>
            <person name="Sheng Y."/>
            <person name="Liu T."/>
            <person name="Pan Y."/>
            <person name="Xia L."/>
            <person name="Li J."/>
            <person name="Zhao F."/>
            <person name="Cao W."/>
        </authorList>
    </citation>
    <scope>NUCLEOTIDE SEQUENCE</scope>
    <source>
        <strain evidence="1">Rmic-2018</strain>
        <tissue evidence="1">Larvae</tissue>
    </source>
</reference>
<sequence>MPAYHPQQLLAPTPQSYARVVARPPPVIQAPAPLTYAEAAARPPSFAAGMLATYVDKTSRTQLQPTLQPFQPPFHPSALATFKHDCGFHIYVVATKDGANLEVRSVCLWHTNHAVSSEPLSEHTPQRRKVGPGFKHIPAAHNIPSTEVPLSDEIKKPDPLLIDNENINLYLSSNQKHHYKPELHDGASDGLAGSETLFNDNVKARAPAPVRLAAVLSDNAKSEPILSSHQKDHRKNKPLPIDNGEDELILSSHEMHEKAAAVAGKIARILSGASMPKFQRRLEVLEALLRDWSCDDEVAAGNREDNQCIASPCFKPAEV</sequence>
<dbReference type="AlphaFoldDB" id="A0A9J6DX23"/>
<dbReference type="VEuPathDB" id="VectorBase:LOC119170836"/>